<gene>
    <name evidence="1" type="ORF">YBT1518_01925</name>
</gene>
<organism evidence="1 2">
    <name type="scientific">Bacillus thuringiensis YBT-1518</name>
    <dbReference type="NCBI Taxonomy" id="529122"/>
    <lineage>
        <taxon>Bacteria</taxon>
        <taxon>Bacillati</taxon>
        <taxon>Bacillota</taxon>
        <taxon>Bacilli</taxon>
        <taxon>Bacillales</taxon>
        <taxon>Bacillaceae</taxon>
        <taxon>Bacillus</taxon>
        <taxon>Bacillus cereus group</taxon>
    </lineage>
</organism>
<dbReference type="Pfam" id="PF13137">
    <property type="entry name" value="DUF3983"/>
    <property type="match status" value="1"/>
</dbReference>
<evidence type="ECO:0000313" key="1">
    <source>
        <dbReference type="EMBL" id="AHA69615.1"/>
    </source>
</evidence>
<proteinExistence type="predicted"/>
<evidence type="ECO:0000313" key="2">
    <source>
        <dbReference type="Proteomes" id="UP000018566"/>
    </source>
</evidence>
<protein>
    <recommendedName>
        <fullName evidence="3">DUF3983 domain-containing protein</fullName>
    </recommendedName>
</protein>
<sequence>MKKKKLKKAIARRTKAVQKEEQERLDKAWRNLFIQPSIMK</sequence>
<evidence type="ECO:0008006" key="3">
    <source>
        <dbReference type="Google" id="ProtNLM"/>
    </source>
</evidence>
<dbReference type="InterPro" id="IPR025041">
    <property type="entry name" value="DUF3983"/>
</dbReference>
<dbReference type="Proteomes" id="UP000018566">
    <property type="component" value="Chromosome"/>
</dbReference>
<reference evidence="1 2" key="1">
    <citation type="submission" date="2013-05" db="EMBL/GenBank/DDBJ databases">
        <title>Complete genome sequence of Bacillus thuringiensis YBT-1518, a typical strain with high toxicity to nematode.</title>
        <authorList>
            <person name="Wang P."/>
            <person name="Zhang C."/>
            <person name="Guo M."/>
            <person name="Guo S."/>
            <person name="Zhu Y."/>
            <person name="Zheng J."/>
            <person name="Zhu L."/>
            <person name="Ruan L."/>
            <person name="Peng D."/>
            <person name="Sun M."/>
        </authorList>
    </citation>
    <scope>NUCLEOTIDE SEQUENCE [LARGE SCALE GENOMIC DNA]</scope>
    <source>
        <strain evidence="1 2">YBT-1518</strain>
    </source>
</reference>
<accession>A0A9W3PDX3</accession>
<dbReference type="AlphaFoldDB" id="A0A9W3PDX3"/>
<dbReference type="KEGG" id="bthu:YBT1518_01925"/>
<name>A0A9W3PDX3_BACTU</name>
<dbReference type="EMBL" id="CP005935">
    <property type="protein sequence ID" value="AHA69615.1"/>
    <property type="molecule type" value="Genomic_DNA"/>
</dbReference>